<dbReference type="KEGG" id="rsin:B6N60_01840"/>
<evidence type="ECO:0000313" key="2">
    <source>
        <dbReference type="Proteomes" id="UP000683511"/>
    </source>
</evidence>
<accession>A0A975T6I9</accession>
<name>A0A975T6I9_9NOST</name>
<sequence>MKYRKLSTVGFCGCIAGNFKQLPDNRLESLLVFGFDYA</sequence>
<gene>
    <name evidence="1" type="ORF">B6N60_01840</name>
</gene>
<evidence type="ECO:0000313" key="1">
    <source>
        <dbReference type="EMBL" id="QXE23151.1"/>
    </source>
</evidence>
<protein>
    <submittedName>
        <fullName evidence="1">Uncharacterized protein</fullName>
    </submittedName>
</protein>
<dbReference type="Proteomes" id="UP000683511">
    <property type="component" value="Chromosome"/>
</dbReference>
<dbReference type="EMBL" id="CP021056">
    <property type="protein sequence ID" value="QXE23151.1"/>
    <property type="molecule type" value="Genomic_DNA"/>
</dbReference>
<keyword evidence="2" id="KW-1185">Reference proteome</keyword>
<dbReference type="AlphaFoldDB" id="A0A975T6I9"/>
<reference evidence="1" key="1">
    <citation type="submission" date="2017-04" db="EMBL/GenBank/DDBJ databases">
        <title>Genome deletions in a multicellular cyanobacterial endosymbiont for morphological adaptation in marine diatoms.</title>
        <authorList>
            <person name="Wang Y."/>
            <person name="Gao H."/>
            <person name="Li R."/>
            <person name="Xu X."/>
        </authorList>
    </citation>
    <scope>NUCLEOTIDE SEQUENCE</scope>
    <source>
        <strain evidence="1">FACHB 800</strain>
    </source>
</reference>
<proteinExistence type="predicted"/>
<organism evidence="1 2">
    <name type="scientific">Richelia sinica FACHB-800</name>
    <dbReference type="NCBI Taxonomy" id="1357546"/>
    <lineage>
        <taxon>Bacteria</taxon>
        <taxon>Bacillati</taxon>
        <taxon>Cyanobacteriota</taxon>
        <taxon>Cyanophyceae</taxon>
        <taxon>Nostocales</taxon>
        <taxon>Nostocaceae</taxon>
        <taxon>Richelia</taxon>
    </lineage>
</organism>